<comment type="function">
    <text evidence="7">Acts as a chaperone.</text>
</comment>
<dbReference type="PROSITE" id="PS00329">
    <property type="entry name" value="HSP70_2"/>
    <property type="match status" value="1"/>
</dbReference>
<evidence type="ECO:0000256" key="5">
    <source>
        <dbReference type="ARBA" id="ARBA00023016"/>
    </source>
</evidence>
<gene>
    <name evidence="7" type="primary">dnaK</name>
    <name evidence="11" type="ORF">SAMN05445756_1919</name>
</gene>
<dbReference type="Proteomes" id="UP000198122">
    <property type="component" value="Unassembled WGS sequence"/>
</dbReference>
<evidence type="ECO:0000256" key="10">
    <source>
        <dbReference type="SAM" id="MobiDB-lite"/>
    </source>
</evidence>
<keyword evidence="4 7" id="KW-0067">ATP-binding</keyword>
<feature type="region of interest" description="Disordered" evidence="10">
    <location>
        <begin position="583"/>
        <end position="624"/>
    </location>
</feature>
<dbReference type="PROSITE" id="PS01036">
    <property type="entry name" value="HSP70_3"/>
    <property type="match status" value="1"/>
</dbReference>
<dbReference type="PROSITE" id="PS00297">
    <property type="entry name" value="HSP70_1"/>
    <property type="match status" value="1"/>
</dbReference>
<dbReference type="InterPro" id="IPR013126">
    <property type="entry name" value="Hsp_70_fam"/>
</dbReference>
<dbReference type="FunFam" id="3.90.640.10:FF:000003">
    <property type="entry name" value="Molecular chaperone DnaK"/>
    <property type="match status" value="1"/>
</dbReference>
<dbReference type="CDD" id="cd10234">
    <property type="entry name" value="ASKHA_NBD_HSP70_DnaK-like"/>
    <property type="match status" value="1"/>
</dbReference>
<comment type="induction">
    <text evidence="7">By stress conditions e.g. heat shock.</text>
</comment>
<dbReference type="InterPro" id="IPR029047">
    <property type="entry name" value="HSP70_peptide-bd_sf"/>
</dbReference>
<dbReference type="FunFam" id="2.60.34.10:FF:000014">
    <property type="entry name" value="Chaperone protein DnaK HSP70"/>
    <property type="match status" value="1"/>
</dbReference>
<dbReference type="Gene3D" id="3.90.640.10">
    <property type="entry name" value="Actin, Chain A, domain 4"/>
    <property type="match status" value="1"/>
</dbReference>
<accession>A0A212U570</accession>
<dbReference type="GO" id="GO:0005524">
    <property type="term" value="F:ATP binding"/>
    <property type="evidence" value="ECO:0007669"/>
    <property type="project" value="UniProtKB-UniRule"/>
</dbReference>
<comment type="similarity">
    <text evidence="1 7 8">Belongs to the heat shock protein 70 family.</text>
</comment>
<feature type="compositionally biased region" description="Acidic residues" evidence="10">
    <location>
        <begin position="604"/>
        <end position="624"/>
    </location>
</feature>
<keyword evidence="5 7" id="KW-0346">Stress response</keyword>
<keyword evidence="6 7" id="KW-0143">Chaperone</keyword>
<evidence type="ECO:0000313" key="11">
    <source>
        <dbReference type="EMBL" id="SNC73346.1"/>
    </source>
</evidence>
<feature type="coiled-coil region" evidence="9">
    <location>
        <begin position="540"/>
        <end position="567"/>
    </location>
</feature>
<sequence length="624" mass="66662">MGRAIGIDLGTTNSAMAILDGGEPEIIANAEGGRTTPSVVGFAKNGEILVGEVAKRQAVNNADRTIRSVKRHMGTDWTEEIDGKKYTAQEISARTLMKLKRDAEAYLGEDVTDAVITVPAYFDDAERQATKEAGEIAGLNVLRIINEPTAAALAYGLDKGKEDELILVFDLGGGTFDVSLLEVGKDPEDGFSTIQVRATSGDNKLGGDDWDEAIIQHLLTSVKNSTGMDLSNDKIAMQRLRDAAEQAKKELSSSTSTSINLQYLSMGENGPIHLDESLTRTQFEQMTDSLLERTKTPFEAVIKDAGVKVEDIDHIVLVGGSTRMPAVTEAVKKITGKEPNKGVNPDEVVAVGAAIQAGVLKGDRKDVLLIDVTPLSLGIETKGGLMTKLIERNTAIPTKRSEVFTTAEDNQPAVGIQVFQGEREIAQQNKPLGNFELTGIAPAPRGVPQIEVTFDIDANGIVHVSAKDRGTGQEQSMTISGGSALDKDEIDRMIKDAEAHAAEDAKRREAAEARNQAEQVVYSTEKFIADNGDKLPEAEKTEVESKLAELKELVAKEDAEVEALKEKTNAVSEASQKMGAAMYAAQGDAAQGAEAGADAAGEQAQDEDVVDAEVVEDDEANDSK</sequence>
<evidence type="ECO:0000256" key="2">
    <source>
        <dbReference type="ARBA" id="ARBA00022553"/>
    </source>
</evidence>
<dbReference type="Pfam" id="PF00012">
    <property type="entry name" value="HSP70"/>
    <property type="match status" value="1"/>
</dbReference>
<protein>
    <recommendedName>
        <fullName evidence="7">Chaperone protein DnaK</fullName>
    </recommendedName>
    <alternativeName>
        <fullName evidence="7">HSP70</fullName>
    </alternativeName>
    <alternativeName>
        <fullName evidence="7">Heat shock 70 kDa protein</fullName>
    </alternativeName>
    <alternativeName>
        <fullName evidence="7">Heat shock protein 70</fullName>
    </alternativeName>
</protein>
<evidence type="ECO:0000256" key="8">
    <source>
        <dbReference type="RuleBase" id="RU003322"/>
    </source>
</evidence>
<dbReference type="EMBL" id="FYEZ01000003">
    <property type="protein sequence ID" value="SNC73346.1"/>
    <property type="molecule type" value="Genomic_DNA"/>
</dbReference>
<keyword evidence="12" id="KW-1185">Reference proteome</keyword>
<dbReference type="PANTHER" id="PTHR19375">
    <property type="entry name" value="HEAT SHOCK PROTEIN 70KDA"/>
    <property type="match status" value="1"/>
</dbReference>
<dbReference type="GO" id="GO:0051082">
    <property type="term" value="F:unfolded protein binding"/>
    <property type="evidence" value="ECO:0007669"/>
    <property type="project" value="InterPro"/>
</dbReference>
<dbReference type="PRINTS" id="PR00301">
    <property type="entry name" value="HEATSHOCK70"/>
</dbReference>
<feature type="modified residue" description="Phosphothreonine; by autocatalysis" evidence="7">
    <location>
        <position position="175"/>
    </location>
</feature>
<dbReference type="Gene3D" id="1.20.1270.10">
    <property type="match status" value="1"/>
</dbReference>
<dbReference type="Gene3D" id="3.30.420.40">
    <property type="match status" value="2"/>
</dbReference>
<dbReference type="InterPro" id="IPR029048">
    <property type="entry name" value="HSP70_C_sf"/>
</dbReference>
<dbReference type="Gene3D" id="2.60.34.10">
    <property type="entry name" value="Substrate Binding Domain Of DNAk, Chain A, domain 1"/>
    <property type="match status" value="1"/>
</dbReference>
<dbReference type="InterPro" id="IPR018181">
    <property type="entry name" value="Heat_shock_70_CS"/>
</dbReference>
<dbReference type="FunFam" id="1.20.1270.10:FF:000001">
    <property type="entry name" value="Molecular chaperone DnaK"/>
    <property type="match status" value="1"/>
</dbReference>
<evidence type="ECO:0000256" key="7">
    <source>
        <dbReference type="HAMAP-Rule" id="MF_00332"/>
    </source>
</evidence>
<dbReference type="OrthoDB" id="9766019at2"/>
<dbReference type="RefSeq" id="WP_088818911.1">
    <property type="nucleotide sequence ID" value="NZ_FYEZ01000003.1"/>
</dbReference>
<dbReference type="AlphaFoldDB" id="A0A212U570"/>
<evidence type="ECO:0000313" key="12">
    <source>
        <dbReference type="Proteomes" id="UP000198122"/>
    </source>
</evidence>
<dbReference type="FunFam" id="3.30.420.40:FF:000071">
    <property type="entry name" value="Molecular chaperone DnaK"/>
    <property type="match status" value="1"/>
</dbReference>
<dbReference type="InterPro" id="IPR012725">
    <property type="entry name" value="Chaperone_DnaK"/>
</dbReference>
<dbReference type="GO" id="GO:0140662">
    <property type="term" value="F:ATP-dependent protein folding chaperone"/>
    <property type="evidence" value="ECO:0007669"/>
    <property type="project" value="InterPro"/>
</dbReference>
<evidence type="ECO:0000256" key="1">
    <source>
        <dbReference type="ARBA" id="ARBA00007381"/>
    </source>
</evidence>
<keyword evidence="3 7" id="KW-0547">Nucleotide-binding</keyword>
<dbReference type="NCBIfam" id="TIGR02350">
    <property type="entry name" value="prok_dnaK"/>
    <property type="match status" value="1"/>
</dbReference>
<dbReference type="SUPFAM" id="SSF100934">
    <property type="entry name" value="Heat shock protein 70kD (HSP70), C-terminal subdomain"/>
    <property type="match status" value="1"/>
</dbReference>
<evidence type="ECO:0000256" key="9">
    <source>
        <dbReference type="SAM" id="Coils"/>
    </source>
</evidence>
<evidence type="ECO:0000256" key="6">
    <source>
        <dbReference type="ARBA" id="ARBA00023186"/>
    </source>
</evidence>
<name>A0A212U570_9MICO</name>
<feature type="coiled-coil region" evidence="9">
    <location>
        <begin position="230"/>
        <end position="257"/>
    </location>
</feature>
<dbReference type="SUPFAM" id="SSF100920">
    <property type="entry name" value="Heat shock protein 70kD (HSP70), peptide-binding domain"/>
    <property type="match status" value="1"/>
</dbReference>
<dbReference type="SUPFAM" id="SSF53067">
    <property type="entry name" value="Actin-like ATPase domain"/>
    <property type="match status" value="2"/>
</dbReference>
<proteinExistence type="evidence at transcript level"/>
<reference evidence="11 12" key="1">
    <citation type="submission" date="2017-06" db="EMBL/GenBank/DDBJ databases">
        <authorList>
            <person name="Kim H.J."/>
            <person name="Triplett B.A."/>
        </authorList>
    </citation>
    <scope>NUCLEOTIDE SEQUENCE [LARGE SCALE GENOMIC DNA]</scope>
    <source>
        <strain evidence="11 12">DSM 22179</strain>
    </source>
</reference>
<organism evidence="11 12">
    <name type="scientific">Kytococcus aerolatus</name>
    <dbReference type="NCBI Taxonomy" id="592308"/>
    <lineage>
        <taxon>Bacteria</taxon>
        <taxon>Bacillati</taxon>
        <taxon>Actinomycetota</taxon>
        <taxon>Actinomycetes</taxon>
        <taxon>Micrococcales</taxon>
        <taxon>Kytococcaceae</taxon>
        <taxon>Kytococcus</taxon>
    </lineage>
</organism>
<keyword evidence="2 7" id="KW-0597">Phosphoprotein</keyword>
<dbReference type="InterPro" id="IPR043129">
    <property type="entry name" value="ATPase_NBD"/>
</dbReference>
<evidence type="ECO:0000256" key="4">
    <source>
        <dbReference type="ARBA" id="ARBA00022840"/>
    </source>
</evidence>
<keyword evidence="9" id="KW-0175">Coiled coil</keyword>
<dbReference type="HAMAP" id="MF_00332">
    <property type="entry name" value="DnaK"/>
    <property type="match status" value="1"/>
</dbReference>
<evidence type="ECO:0000256" key="3">
    <source>
        <dbReference type="ARBA" id="ARBA00022741"/>
    </source>
</evidence>
<feature type="compositionally biased region" description="Low complexity" evidence="10">
    <location>
        <begin position="584"/>
        <end position="603"/>
    </location>
</feature>
<dbReference type="NCBIfam" id="NF001413">
    <property type="entry name" value="PRK00290.1"/>
    <property type="match status" value="1"/>
</dbReference>